<keyword evidence="1" id="KW-0812">Transmembrane</keyword>
<dbReference type="Gene3D" id="1.10.287.3510">
    <property type="match status" value="1"/>
</dbReference>
<accession>R4J975</accession>
<feature type="transmembrane region" description="Helical" evidence="1">
    <location>
        <begin position="50"/>
        <end position="76"/>
    </location>
</feature>
<evidence type="ECO:0000313" key="2">
    <source>
        <dbReference type="EMBL" id="AGI78547.1"/>
    </source>
</evidence>
<reference evidence="2" key="2">
    <citation type="journal article" date="2014" name="Mitochondrial DNA">
        <title>Complete mitochondrial genome of the monogonont rotifer, Brachionus koreanus (Rotifera, Brachionidae).</title>
        <authorList>
            <person name="Hwang D.S."/>
            <person name="Suga K."/>
            <person name="Sakakura Y."/>
            <person name="Park H.G."/>
            <person name="Hagiwara A."/>
            <person name="Rhee J.S."/>
            <person name="Lee J.S."/>
        </authorList>
    </citation>
    <scope>NUCLEOTIDE SEQUENCE</scope>
</reference>
<gene>
    <name evidence="2" type="primary">ND4L</name>
</gene>
<protein>
    <submittedName>
        <fullName evidence="2">NADH dehydrogenase subunit 4L</fullName>
    </submittedName>
</protein>
<dbReference type="AlphaFoldDB" id="R4J975"/>
<dbReference type="EMBL" id="KC603850">
    <property type="protein sequence ID" value="AGI78547.1"/>
    <property type="molecule type" value="Genomic_DNA"/>
</dbReference>
<sequence>MLVILFMILSIVFLYYSSNLLLSLLVLEMFGFMMIFYMGLMLSSSMDSDFLILSLFAVFVMEGVIALSGLIMLVSFTGSDYVSSSSLSKL</sequence>
<organism evidence="2">
    <name type="scientific">Brachionus koreanus</name>
    <dbReference type="NCBI Taxonomy" id="1199090"/>
    <lineage>
        <taxon>Eukaryota</taxon>
        <taxon>Metazoa</taxon>
        <taxon>Spiralia</taxon>
        <taxon>Gnathifera</taxon>
        <taxon>Rotifera</taxon>
        <taxon>Eurotatoria</taxon>
        <taxon>Monogononta</taxon>
        <taxon>Pseudotrocha</taxon>
        <taxon>Ploima</taxon>
        <taxon>Brachionidae</taxon>
        <taxon>Brachionus</taxon>
    </lineage>
</organism>
<keyword evidence="1" id="KW-0472">Membrane</keyword>
<geneLocation type="mitochondrion" evidence="2"/>
<keyword evidence="1" id="KW-1133">Transmembrane helix</keyword>
<feature type="transmembrane region" description="Helical" evidence="1">
    <location>
        <begin position="20"/>
        <end position="38"/>
    </location>
</feature>
<evidence type="ECO:0000256" key="1">
    <source>
        <dbReference type="SAM" id="Phobius"/>
    </source>
</evidence>
<keyword evidence="2" id="KW-0496">Mitochondrion</keyword>
<name>R4J975_9BILA</name>
<reference evidence="2" key="1">
    <citation type="submission" date="2013-02" db="EMBL/GenBank/DDBJ databases">
        <authorList>
            <person name="Lee J.-S."/>
        </authorList>
    </citation>
    <scope>NUCLEOTIDE SEQUENCE</scope>
</reference>
<proteinExistence type="predicted"/>